<feature type="domain" description="Clp1 P-loop" evidence="10">
    <location>
        <begin position="362"/>
        <end position="508"/>
    </location>
</feature>
<reference evidence="12 13" key="1">
    <citation type="submission" date="2019-02" db="EMBL/GenBank/DDBJ databases">
        <title>Genome sequencing of the rare red list fungi Antrodiella citrinella (Flaviporus citrinellus).</title>
        <authorList>
            <person name="Buettner E."/>
            <person name="Kellner H."/>
        </authorList>
    </citation>
    <scope>NUCLEOTIDE SEQUENCE [LARGE SCALE GENOMIC DNA]</scope>
    <source>
        <strain evidence="12 13">DSM 108506</strain>
    </source>
</reference>
<evidence type="ECO:0000256" key="3">
    <source>
        <dbReference type="ARBA" id="ARBA00019824"/>
    </source>
</evidence>
<dbReference type="AlphaFoldDB" id="A0A4V3XIS7"/>
<dbReference type="PANTHER" id="PTHR12755">
    <property type="entry name" value="CLEAVAGE/POLYADENYLATION FACTOR IA SUBUNIT CLP1P"/>
    <property type="match status" value="1"/>
</dbReference>
<feature type="domain" description="NOL9 N-terminal" evidence="11">
    <location>
        <begin position="186"/>
        <end position="258"/>
    </location>
</feature>
<dbReference type="GO" id="GO:0005634">
    <property type="term" value="C:nucleus"/>
    <property type="evidence" value="ECO:0007669"/>
    <property type="project" value="TreeGrafter"/>
</dbReference>
<comment type="caution">
    <text evidence="12">The sequence shown here is derived from an EMBL/GenBank/DDBJ whole genome shotgun (WGS) entry which is preliminary data.</text>
</comment>
<dbReference type="InterPro" id="IPR057573">
    <property type="entry name" value="NOL9_N"/>
</dbReference>
<protein>
    <recommendedName>
        <fullName evidence="3">Polynucleotide 5'-hydroxyl-kinase GRC3</fullName>
    </recommendedName>
    <alternativeName>
        <fullName evidence="8">Polynucleotide 5'-hydroxyl-kinase NOL9</fullName>
    </alternativeName>
    <alternativeName>
        <fullName evidence="2">Polynucleotide 5'-hydroxyl-kinase grc3</fullName>
    </alternativeName>
</protein>
<evidence type="ECO:0000259" key="10">
    <source>
        <dbReference type="Pfam" id="PF16575"/>
    </source>
</evidence>
<evidence type="ECO:0000256" key="2">
    <source>
        <dbReference type="ARBA" id="ARBA00018706"/>
    </source>
</evidence>
<keyword evidence="7" id="KW-0067">ATP-binding</keyword>
<dbReference type="InterPro" id="IPR045116">
    <property type="entry name" value="Clp1/Grc3"/>
</dbReference>
<proteinExistence type="inferred from homology"/>
<dbReference type="Pfam" id="PF24419">
    <property type="entry name" value="Cupin_NOL9"/>
    <property type="match status" value="1"/>
</dbReference>
<dbReference type="GO" id="GO:0005524">
    <property type="term" value="F:ATP binding"/>
    <property type="evidence" value="ECO:0007669"/>
    <property type="project" value="UniProtKB-KW"/>
</dbReference>
<evidence type="ECO:0000256" key="5">
    <source>
        <dbReference type="ARBA" id="ARBA00022741"/>
    </source>
</evidence>
<evidence type="ECO:0000256" key="1">
    <source>
        <dbReference type="ARBA" id="ARBA00011003"/>
    </source>
</evidence>
<dbReference type="Proteomes" id="UP000308730">
    <property type="component" value="Unassembled WGS sequence"/>
</dbReference>
<evidence type="ECO:0000256" key="7">
    <source>
        <dbReference type="ARBA" id="ARBA00022840"/>
    </source>
</evidence>
<dbReference type="OrthoDB" id="2405412at2759"/>
<dbReference type="PANTHER" id="PTHR12755:SF3">
    <property type="entry name" value="POLYNUCLEOTIDE 5'-HYDROXYL-KINASE NOL9"/>
    <property type="match status" value="1"/>
</dbReference>
<keyword evidence="6" id="KW-0418">Kinase</keyword>
<dbReference type="GO" id="GO:0000448">
    <property type="term" value="P:cleavage in ITS2 between 5.8S rRNA and LSU-rRNA of tricistronic rRNA transcript (SSU-rRNA, 5.8S rRNA, LSU-rRNA)"/>
    <property type="evidence" value="ECO:0007669"/>
    <property type="project" value="TreeGrafter"/>
</dbReference>
<dbReference type="InterPro" id="IPR032319">
    <property type="entry name" value="CLP1_P"/>
</dbReference>
<name>A0A4V3XIS7_9APHY</name>
<evidence type="ECO:0000313" key="12">
    <source>
        <dbReference type="EMBL" id="THH30293.1"/>
    </source>
</evidence>
<accession>A0A4V3XIS7</accession>
<evidence type="ECO:0000256" key="6">
    <source>
        <dbReference type="ARBA" id="ARBA00022777"/>
    </source>
</evidence>
<keyword evidence="5" id="KW-0547">Nucleotide-binding</keyword>
<evidence type="ECO:0000256" key="8">
    <source>
        <dbReference type="ARBA" id="ARBA00071212"/>
    </source>
</evidence>
<feature type="region of interest" description="Disordered" evidence="9">
    <location>
        <begin position="1"/>
        <end position="127"/>
    </location>
</feature>
<dbReference type="EMBL" id="SGPM01000087">
    <property type="protein sequence ID" value="THH30293.1"/>
    <property type="molecule type" value="Genomic_DNA"/>
</dbReference>
<sequence length="775" mass="83516">MLSAVAARKSRLQQQNASGTASPALRLPSPPEEEPAPKSAGVSQKSRSKRKASAVQTTPRNKKSKPSHAKDSRYFQTLSKDDDTPDLIIIDDDNVSDNDGLSDVSDDDSSTGLASPAPTRAWSPSAVQSNDVAMEDDYFLTTPARKSRPAFTSANSSFSTYTPVSGRNFYPLSIEELGSLSPQSGSSDRQACIVLISPSERLALLGAYRLRLLHGLIMLAGVTLRPSSTSHRVFAPKCAAIPVIEALSQAADEEDITADLPERVAAVINQFSAAVLLEELETGVDGLGKVCRTFEDVFAPPKSRTGSSEQKLGLHGVSLITFPPQGVHPYVLPVTWEASLTSTVPDVVLETDYSRKAFLVKGAKKSGKSTFARTIMNKLSTNYRYVAFLECDLGQSEFTPGGIVSLNVISSPVFGPPFTHPTVPYQAHYIGSTTPQSSPSRYLAAIQALIHTYNTDLQHSSYGAPAAADDNRIDDFIPLVVNMMGWTKGLGADLSDRIEEMLQPSVVYEFEALTFDDGWATPAPYRGDAAPRYEMSSSSAPSTFPVHRLPPISLPPSRYSPADLRQLSILSYFHAVFPSSEGTDSTESPCAQSWDTSLPLCAQPPYEISCESALDLVVLAGPGSEDVVPTEVSRVLNGAIVALVSCEPGSLEVEPDRSTGVPYVQGTLPPLPTSSTCHGLALIRAVSSPSSSPSPPLLLHMLTPVPLQNLVKTQPRVLVKGDMELPVWGMLDFRSETHIGDTNKMEVPYLKWGVSEVVGANKRRARRNLMRKGQM</sequence>
<keyword evidence="4" id="KW-0808">Transferase</keyword>
<feature type="compositionally biased region" description="Acidic residues" evidence="9">
    <location>
        <begin position="83"/>
        <end position="96"/>
    </location>
</feature>
<organism evidence="12 13">
    <name type="scientific">Antrodiella citrinella</name>
    <dbReference type="NCBI Taxonomy" id="2447956"/>
    <lineage>
        <taxon>Eukaryota</taxon>
        <taxon>Fungi</taxon>
        <taxon>Dikarya</taxon>
        <taxon>Basidiomycota</taxon>
        <taxon>Agaricomycotina</taxon>
        <taxon>Agaricomycetes</taxon>
        <taxon>Polyporales</taxon>
        <taxon>Steccherinaceae</taxon>
        <taxon>Antrodiella</taxon>
    </lineage>
</organism>
<evidence type="ECO:0000313" key="13">
    <source>
        <dbReference type="Proteomes" id="UP000308730"/>
    </source>
</evidence>
<evidence type="ECO:0000256" key="9">
    <source>
        <dbReference type="SAM" id="MobiDB-lite"/>
    </source>
</evidence>
<keyword evidence="13" id="KW-1185">Reference proteome</keyword>
<dbReference type="Pfam" id="PF16575">
    <property type="entry name" value="CLP1_P"/>
    <property type="match status" value="1"/>
</dbReference>
<dbReference type="GO" id="GO:0051731">
    <property type="term" value="F:polynucleotide 5'-hydroxyl-kinase activity"/>
    <property type="evidence" value="ECO:0007669"/>
    <property type="project" value="InterPro"/>
</dbReference>
<dbReference type="InterPro" id="IPR027417">
    <property type="entry name" value="P-loop_NTPase"/>
</dbReference>
<dbReference type="Gene3D" id="3.40.50.300">
    <property type="entry name" value="P-loop containing nucleotide triphosphate hydrolases"/>
    <property type="match status" value="1"/>
</dbReference>
<comment type="similarity">
    <text evidence="1">Belongs to the Clp1 family. NOL9/GRC3 subfamily.</text>
</comment>
<evidence type="ECO:0000256" key="4">
    <source>
        <dbReference type="ARBA" id="ARBA00022679"/>
    </source>
</evidence>
<gene>
    <name evidence="12" type="ORF">EUX98_g3913</name>
</gene>
<evidence type="ECO:0000259" key="11">
    <source>
        <dbReference type="Pfam" id="PF24419"/>
    </source>
</evidence>